<keyword evidence="3" id="KW-0804">Transcription</keyword>
<dbReference type="Gene3D" id="1.10.1660.10">
    <property type="match status" value="1"/>
</dbReference>
<dbReference type="PANTHER" id="PTHR30204">
    <property type="entry name" value="REDOX-CYCLING DRUG-SENSING TRANSCRIPTIONAL ACTIVATOR SOXR"/>
    <property type="match status" value="1"/>
</dbReference>
<dbReference type="Proteomes" id="UP000187172">
    <property type="component" value="Unassembled WGS sequence"/>
</dbReference>
<evidence type="ECO:0000313" key="5">
    <source>
        <dbReference type="EMBL" id="OMF53105.1"/>
    </source>
</evidence>
<evidence type="ECO:0000256" key="1">
    <source>
        <dbReference type="ARBA" id="ARBA00023015"/>
    </source>
</evidence>
<reference evidence="5 6" key="1">
    <citation type="submission" date="2016-11" db="EMBL/GenBank/DDBJ databases">
        <title>Paenibacillus species isolates.</title>
        <authorList>
            <person name="Beno S.M."/>
        </authorList>
    </citation>
    <scope>NUCLEOTIDE SEQUENCE [LARGE SCALE GENOMIC DNA]</scope>
    <source>
        <strain evidence="5 6">FSL R5-0378</strain>
    </source>
</reference>
<organism evidence="5 6">
    <name type="scientific">Paenibacillus rhizosphaerae</name>
    <dbReference type="NCBI Taxonomy" id="297318"/>
    <lineage>
        <taxon>Bacteria</taxon>
        <taxon>Bacillati</taxon>
        <taxon>Bacillota</taxon>
        <taxon>Bacilli</taxon>
        <taxon>Bacillales</taxon>
        <taxon>Paenibacillaceae</taxon>
        <taxon>Paenibacillus</taxon>
    </lineage>
</organism>
<dbReference type="PRINTS" id="PR00040">
    <property type="entry name" value="HTHMERR"/>
</dbReference>
<proteinExistence type="predicted"/>
<name>A0A1R1EMS1_9BACL</name>
<evidence type="ECO:0000259" key="4">
    <source>
        <dbReference type="PROSITE" id="PS50937"/>
    </source>
</evidence>
<evidence type="ECO:0000313" key="6">
    <source>
        <dbReference type="Proteomes" id="UP000187172"/>
    </source>
</evidence>
<dbReference type="STRING" id="297318.BK138_19545"/>
<sequence>MKIGQLSKATGASTRSIRYYEKKNLLTAKRMDNDYREFDESDVKRIKTIQIYLDIGLSTREINGILNCHENYDAYDSDDFCEELLGAYEEKHAEILQQIQALTVAQLKLEQRIEQMRRQRTLKGTVSNSAEQSNQSI</sequence>
<protein>
    <submittedName>
        <fullName evidence="5">MerR family transcriptional regulator</fullName>
    </submittedName>
</protein>
<gene>
    <name evidence="5" type="ORF">BK138_19545</name>
</gene>
<comment type="caution">
    <text evidence="5">The sequence shown here is derived from an EMBL/GenBank/DDBJ whole genome shotgun (WGS) entry which is preliminary data.</text>
</comment>
<dbReference type="PANTHER" id="PTHR30204:SF94">
    <property type="entry name" value="HEAVY METAL-DEPENDENT TRANSCRIPTIONAL REGULATOR HI_0293-RELATED"/>
    <property type="match status" value="1"/>
</dbReference>
<dbReference type="GO" id="GO:0003700">
    <property type="term" value="F:DNA-binding transcription factor activity"/>
    <property type="evidence" value="ECO:0007669"/>
    <property type="project" value="InterPro"/>
</dbReference>
<evidence type="ECO:0000256" key="3">
    <source>
        <dbReference type="ARBA" id="ARBA00023163"/>
    </source>
</evidence>
<dbReference type="RefSeq" id="WP_076172160.1">
    <property type="nucleotide sequence ID" value="NZ_MRTP01000005.1"/>
</dbReference>
<dbReference type="InterPro" id="IPR009061">
    <property type="entry name" value="DNA-bd_dom_put_sf"/>
</dbReference>
<accession>A0A1R1EMS1</accession>
<keyword evidence="1" id="KW-0805">Transcription regulation</keyword>
<dbReference type="InterPro" id="IPR047057">
    <property type="entry name" value="MerR_fam"/>
</dbReference>
<dbReference type="InterPro" id="IPR000551">
    <property type="entry name" value="MerR-type_HTH_dom"/>
</dbReference>
<keyword evidence="6" id="KW-1185">Reference proteome</keyword>
<keyword evidence="2" id="KW-0238">DNA-binding</keyword>
<dbReference type="SUPFAM" id="SSF46955">
    <property type="entry name" value="Putative DNA-binding domain"/>
    <property type="match status" value="1"/>
</dbReference>
<dbReference type="AlphaFoldDB" id="A0A1R1EMS1"/>
<dbReference type="PROSITE" id="PS50937">
    <property type="entry name" value="HTH_MERR_2"/>
    <property type="match status" value="1"/>
</dbReference>
<evidence type="ECO:0000256" key="2">
    <source>
        <dbReference type="ARBA" id="ARBA00023125"/>
    </source>
</evidence>
<dbReference type="EMBL" id="MRTP01000005">
    <property type="protein sequence ID" value="OMF53105.1"/>
    <property type="molecule type" value="Genomic_DNA"/>
</dbReference>
<feature type="domain" description="HTH merR-type" evidence="4">
    <location>
        <begin position="1"/>
        <end position="68"/>
    </location>
</feature>
<dbReference type="Pfam" id="PF13411">
    <property type="entry name" value="MerR_1"/>
    <property type="match status" value="1"/>
</dbReference>
<dbReference type="SMART" id="SM00422">
    <property type="entry name" value="HTH_MERR"/>
    <property type="match status" value="1"/>
</dbReference>
<dbReference type="GO" id="GO:0003677">
    <property type="term" value="F:DNA binding"/>
    <property type="evidence" value="ECO:0007669"/>
    <property type="project" value="UniProtKB-KW"/>
</dbReference>